<dbReference type="GO" id="GO:0032259">
    <property type="term" value="P:methylation"/>
    <property type="evidence" value="ECO:0007669"/>
    <property type="project" value="UniProtKB-KW"/>
</dbReference>
<evidence type="ECO:0000256" key="2">
    <source>
        <dbReference type="ARBA" id="ARBA00022603"/>
    </source>
</evidence>
<dbReference type="AlphaFoldDB" id="A0A916NKJ5"/>
<keyword evidence="2" id="KW-0489">Methyltransferase</keyword>
<evidence type="ECO:0000259" key="4">
    <source>
        <dbReference type="Pfam" id="PF08241"/>
    </source>
</evidence>
<comment type="caution">
    <text evidence="5">The sequence shown here is derived from an EMBL/GenBank/DDBJ whole genome shotgun (WGS) entry which is preliminary data.</text>
</comment>
<dbReference type="PANTHER" id="PTHR44942:SF4">
    <property type="entry name" value="METHYLTRANSFERASE TYPE 11 DOMAIN-CONTAINING PROTEIN"/>
    <property type="match status" value="1"/>
</dbReference>
<feature type="domain" description="Methyltransferase type 11" evidence="4">
    <location>
        <begin position="43"/>
        <end position="135"/>
    </location>
</feature>
<proteinExistence type="inferred from homology"/>
<dbReference type="CDD" id="cd02440">
    <property type="entry name" value="AdoMet_MTases"/>
    <property type="match status" value="1"/>
</dbReference>
<dbReference type="EMBL" id="CAJVAS010000024">
    <property type="protein sequence ID" value="CAG7642991.1"/>
    <property type="molecule type" value="Genomic_DNA"/>
</dbReference>
<evidence type="ECO:0000256" key="1">
    <source>
        <dbReference type="ARBA" id="ARBA00008361"/>
    </source>
</evidence>
<evidence type="ECO:0000256" key="3">
    <source>
        <dbReference type="ARBA" id="ARBA00022679"/>
    </source>
</evidence>
<organism evidence="5 6">
    <name type="scientific">Paenibacillus solanacearum</name>
    <dbReference type="NCBI Taxonomy" id="2048548"/>
    <lineage>
        <taxon>Bacteria</taxon>
        <taxon>Bacillati</taxon>
        <taxon>Bacillota</taxon>
        <taxon>Bacilli</taxon>
        <taxon>Bacillales</taxon>
        <taxon>Paenibacillaceae</taxon>
        <taxon>Paenibacillus</taxon>
    </lineage>
</organism>
<protein>
    <recommendedName>
        <fullName evidence="4">Methyltransferase type 11 domain-containing protein</fullName>
    </recommendedName>
</protein>
<comment type="similarity">
    <text evidence="1">Belongs to the methyltransferase superfamily.</text>
</comment>
<dbReference type="Pfam" id="PF08241">
    <property type="entry name" value="Methyltransf_11"/>
    <property type="match status" value="1"/>
</dbReference>
<dbReference type="PANTHER" id="PTHR44942">
    <property type="entry name" value="METHYLTRANSF_11 DOMAIN-CONTAINING PROTEIN"/>
    <property type="match status" value="1"/>
</dbReference>
<gene>
    <name evidence="5" type="ORF">PAESOLCIP111_04403</name>
</gene>
<dbReference type="InterPro" id="IPR051052">
    <property type="entry name" value="Diverse_substrate_MTase"/>
</dbReference>
<keyword evidence="3" id="KW-0808">Transferase</keyword>
<dbReference type="Proteomes" id="UP000693672">
    <property type="component" value="Unassembled WGS sequence"/>
</dbReference>
<accession>A0A916NKJ5</accession>
<evidence type="ECO:0000313" key="5">
    <source>
        <dbReference type="EMBL" id="CAG7642991.1"/>
    </source>
</evidence>
<dbReference type="InterPro" id="IPR013216">
    <property type="entry name" value="Methyltransf_11"/>
</dbReference>
<dbReference type="RefSeq" id="WP_218094128.1">
    <property type="nucleotide sequence ID" value="NZ_CAJVAS010000024.1"/>
</dbReference>
<dbReference type="GO" id="GO:0008757">
    <property type="term" value="F:S-adenosylmethionine-dependent methyltransferase activity"/>
    <property type="evidence" value="ECO:0007669"/>
    <property type="project" value="InterPro"/>
</dbReference>
<name>A0A916NKJ5_9BACL</name>
<reference evidence="5" key="1">
    <citation type="submission" date="2021-06" db="EMBL/GenBank/DDBJ databases">
        <authorList>
            <person name="Criscuolo A."/>
        </authorList>
    </citation>
    <scope>NUCLEOTIDE SEQUENCE</scope>
    <source>
        <strain evidence="5">CIP111600</strain>
    </source>
</reference>
<evidence type="ECO:0000313" key="6">
    <source>
        <dbReference type="Proteomes" id="UP000693672"/>
    </source>
</evidence>
<keyword evidence="6" id="KW-1185">Reference proteome</keyword>
<sequence>MNNKQRFSDRVDSYVKYRPSYPKEALDYLYDQVGLRGGKEVADIGAGTGIYSKLLLERGSRVIAVEPNLEMREAAVHALGGDPNFRAVAGAAEATGLPDQSVSFIVCAQAFHWFDRSAAQAEFARILQPGGKVVLLWNSRLTHGTPFRESYDQLLHTFGTDYKEVNHKNISPDILAAFFKPGTMQEARFAQQQAFDFEGLRGRLLSSSYSPPPGHPKHEPMISELRHIFDRNQQDGQVFFDYETEVFWGEV</sequence>